<feature type="domain" description="CAAX prenyl protease 2/Lysostaphin resistance protein A-like" evidence="1">
    <location>
        <begin position="114"/>
        <end position="195"/>
    </location>
</feature>
<reference evidence="2 3" key="1">
    <citation type="submission" date="2021-01" db="EMBL/GenBank/DDBJ databases">
        <title>WGS of actinomycetes isolated from Thailand.</title>
        <authorList>
            <person name="Thawai C."/>
        </authorList>
    </citation>
    <scope>NUCLEOTIDE SEQUENCE [LARGE SCALE GENOMIC DNA]</scope>
    <source>
        <strain evidence="2 3">LPG 2</strain>
    </source>
</reference>
<keyword evidence="2" id="KW-0482">Metalloprotease</keyword>
<dbReference type="Proteomes" id="UP000602198">
    <property type="component" value="Unassembled WGS sequence"/>
</dbReference>
<keyword evidence="3" id="KW-1185">Reference proteome</keyword>
<dbReference type="Pfam" id="PF02517">
    <property type="entry name" value="Rce1-like"/>
    <property type="match status" value="1"/>
</dbReference>
<dbReference type="RefSeq" id="WP_201951042.1">
    <property type="nucleotide sequence ID" value="NZ_JAERRJ010000009.1"/>
</dbReference>
<comment type="caution">
    <text evidence="2">The sequence shown here is derived from an EMBL/GenBank/DDBJ whole genome shotgun (WGS) entry which is preliminary data.</text>
</comment>
<dbReference type="GO" id="GO:0008237">
    <property type="term" value="F:metallopeptidase activity"/>
    <property type="evidence" value="ECO:0007669"/>
    <property type="project" value="UniProtKB-KW"/>
</dbReference>
<accession>A0ABS1MAE9</accession>
<evidence type="ECO:0000259" key="1">
    <source>
        <dbReference type="Pfam" id="PF02517"/>
    </source>
</evidence>
<dbReference type="InterPro" id="IPR003675">
    <property type="entry name" value="Rce1/LyrA-like_dom"/>
</dbReference>
<keyword evidence="2" id="KW-0378">Hydrolase</keyword>
<sequence>MPTPLKLAKATAAAALPLAWANYALPALGLRIRGRSAANATAATIYATVFHGTPNWLSTRGLRTGGSAAALILTGYGVALSIPSVRRHLAELDRSPEVSHAEWASTHIPGGTVYSEELVYRATLNPILDDTFGDHGKWLGALVFGFAHIQPARSVGDPVPATVAVTALAGLAFDELRCRTGSATAPALAHLALNAGGALAPAVARRIEHIRTVRMGASWRGWRFRNR</sequence>
<name>A0ABS1MAE9_9NOCA</name>
<dbReference type="EMBL" id="JAERRJ010000009">
    <property type="protein sequence ID" value="MBL1077582.1"/>
    <property type="molecule type" value="Genomic_DNA"/>
</dbReference>
<evidence type="ECO:0000313" key="2">
    <source>
        <dbReference type="EMBL" id="MBL1077582.1"/>
    </source>
</evidence>
<proteinExistence type="predicted"/>
<protein>
    <submittedName>
        <fullName evidence="2">CPBP family intramembrane metalloprotease</fullName>
    </submittedName>
</protein>
<organism evidence="2 3">
    <name type="scientific">Nocardia acididurans</name>
    <dbReference type="NCBI Taxonomy" id="2802282"/>
    <lineage>
        <taxon>Bacteria</taxon>
        <taxon>Bacillati</taxon>
        <taxon>Actinomycetota</taxon>
        <taxon>Actinomycetes</taxon>
        <taxon>Mycobacteriales</taxon>
        <taxon>Nocardiaceae</taxon>
        <taxon>Nocardia</taxon>
    </lineage>
</organism>
<gene>
    <name evidence="2" type="ORF">JK358_24555</name>
</gene>
<evidence type="ECO:0000313" key="3">
    <source>
        <dbReference type="Proteomes" id="UP000602198"/>
    </source>
</evidence>
<keyword evidence="2" id="KW-0645">Protease</keyword>